<dbReference type="Gene3D" id="3.30.1330.80">
    <property type="entry name" value="Hypothetical protein, similar to alpha- acetolactate decarboxylase, domain 2"/>
    <property type="match status" value="2"/>
</dbReference>
<gene>
    <name evidence="10" type="ORF">SAMN05216252_13547</name>
</gene>
<keyword evidence="6 9" id="KW-0210">Decarboxylase</keyword>
<evidence type="ECO:0000256" key="5">
    <source>
        <dbReference type="ARBA" id="ARBA00020164"/>
    </source>
</evidence>
<dbReference type="GO" id="GO:0045151">
    <property type="term" value="P:acetoin biosynthetic process"/>
    <property type="evidence" value="ECO:0007669"/>
    <property type="project" value="UniProtKB-UniRule"/>
</dbReference>
<comment type="similarity">
    <text evidence="3 9">Belongs to the alpha-acetolactate decarboxylase family.</text>
</comment>
<dbReference type="InterPro" id="IPR005128">
    <property type="entry name" value="Acetolactate_a_deCO2ase"/>
</dbReference>
<comment type="pathway">
    <text evidence="2 9">Polyol metabolism; (R,R)-butane-2,3-diol biosynthesis; (R,R)-butane-2,3-diol from pyruvate: step 2/3.</text>
</comment>
<evidence type="ECO:0000313" key="10">
    <source>
        <dbReference type="EMBL" id="SNT53548.1"/>
    </source>
</evidence>
<keyword evidence="8 9" id="KW-0456">Lyase</keyword>
<dbReference type="PANTHER" id="PTHR35524">
    <property type="entry name" value="ALPHA-ACETOLACTATE DECARBOXYLASE"/>
    <property type="match status" value="1"/>
</dbReference>
<evidence type="ECO:0000256" key="7">
    <source>
        <dbReference type="ARBA" id="ARBA00023061"/>
    </source>
</evidence>
<keyword evidence="7 9" id="KW-0005">Acetoin biosynthesis</keyword>
<evidence type="ECO:0000256" key="6">
    <source>
        <dbReference type="ARBA" id="ARBA00022793"/>
    </source>
</evidence>
<dbReference type="EMBL" id="FZOF01000035">
    <property type="protein sequence ID" value="SNT53548.1"/>
    <property type="molecule type" value="Genomic_DNA"/>
</dbReference>
<dbReference type="Proteomes" id="UP000198280">
    <property type="component" value="Unassembled WGS sequence"/>
</dbReference>
<keyword evidence="11" id="KW-1185">Reference proteome</keyword>
<organism evidence="10 11">
    <name type="scientific">Actinacidiphila glaucinigra</name>
    <dbReference type="NCBI Taxonomy" id="235986"/>
    <lineage>
        <taxon>Bacteria</taxon>
        <taxon>Bacillati</taxon>
        <taxon>Actinomycetota</taxon>
        <taxon>Actinomycetes</taxon>
        <taxon>Kitasatosporales</taxon>
        <taxon>Streptomycetaceae</taxon>
        <taxon>Actinacidiphila</taxon>
    </lineage>
</organism>
<dbReference type="AlphaFoldDB" id="A0A239NGU3"/>
<dbReference type="Pfam" id="PF03306">
    <property type="entry name" value="AAL_decarboxy"/>
    <property type="match status" value="1"/>
</dbReference>
<evidence type="ECO:0000256" key="9">
    <source>
        <dbReference type="PIRNR" id="PIRNR001332"/>
    </source>
</evidence>
<dbReference type="PIRSF" id="PIRSF001332">
    <property type="entry name" value="Acetolac_decarb"/>
    <property type="match status" value="1"/>
</dbReference>
<evidence type="ECO:0000256" key="2">
    <source>
        <dbReference type="ARBA" id="ARBA00005170"/>
    </source>
</evidence>
<proteinExistence type="inferred from homology"/>
<protein>
    <recommendedName>
        <fullName evidence="5 9">Alpha-acetolactate decarboxylase</fullName>
        <ecNumber evidence="4 9">4.1.1.5</ecNumber>
    </recommendedName>
</protein>
<evidence type="ECO:0000256" key="3">
    <source>
        <dbReference type="ARBA" id="ARBA00007106"/>
    </source>
</evidence>
<dbReference type="GO" id="GO:0047605">
    <property type="term" value="F:acetolactate decarboxylase activity"/>
    <property type="evidence" value="ECO:0007669"/>
    <property type="project" value="UniProtKB-UniRule"/>
</dbReference>
<dbReference type="EC" id="4.1.1.5" evidence="4 9"/>
<evidence type="ECO:0000256" key="4">
    <source>
        <dbReference type="ARBA" id="ARBA00013204"/>
    </source>
</evidence>
<dbReference type="OrthoDB" id="8612680at2"/>
<dbReference type="NCBIfam" id="TIGR01252">
    <property type="entry name" value="acetolac_decarb"/>
    <property type="match status" value="1"/>
</dbReference>
<dbReference type="CDD" id="cd17299">
    <property type="entry name" value="acetolactate_decarboxylase"/>
    <property type="match status" value="1"/>
</dbReference>
<reference evidence="10 11" key="1">
    <citation type="submission" date="2017-06" db="EMBL/GenBank/DDBJ databases">
        <authorList>
            <person name="Kim H.J."/>
            <person name="Triplett B.A."/>
        </authorList>
    </citation>
    <scope>NUCLEOTIDE SEQUENCE [LARGE SCALE GENOMIC DNA]</scope>
    <source>
        <strain evidence="10 11">CGMCC 4.1858</strain>
    </source>
</reference>
<dbReference type="UniPathway" id="UPA00626">
    <property type="reaction ID" value="UER00678"/>
</dbReference>
<comment type="catalytic activity">
    <reaction evidence="1 9">
        <text>(2S)-2-acetolactate + H(+) = (R)-acetoin + CO2</text>
        <dbReference type="Rhea" id="RHEA:21580"/>
        <dbReference type="ChEBI" id="CHEBI:15378"/>
        <dbReference type="ChEBI" id="CHEBI:15686"/>
        <dbReference type="ChEBI" id="CHEBI:16526"/>
        <dbReference type="ChEBI" id="CHEBI:58476"/>
        <dbReference type="EC" id="4.1.1.5"/>
    </reaction>
</comment>
<accession>A0A239NGU3</accession>
<dbReference type="SUPFAM" id="SSF117856">
    <property type="entry name" value="AF0104/ALDC/Ptd012-like"/>
    <property type="match status" value="1"/>
</dbReference>
<dbReference type="PANTHER" id="PTHR35524:SF1">
    <property type="entry name" value="ALPHA-ACETOLACTATE DECARBOXYLASE"/>
    <property type="match status" value="1"/>
</dbReference>
<evidence type="ECO:0000313" key="11">
    <source>
        <dbReference type="Proteomes" id="UP000198280"/>
    </source>
</evidence>
<evidence type="ECO:0000256" key="1">
    <source>
        <dbReference type="ARBA" id="ARBA00001784"/>
    </source>
</evidence>
<name>A0A239NGU3_9ACTN</name>
<sequence>MSVEESPRDAFRRFVRTVLSHWNGRSGSRHDADQAREVYQSSTMGALIDGVYEGDVSVGELLRHGDFGLGTFNQLDGEMLVLDGVCYHLRADGSVQIATPGDLSPFAAMTWFGPDSVDALKDVTSPMSRSEVTTAIDDMGRSPNLLYAIKITGHFSEVRTRTVRKQEPPYPSLTEAAEGQAETAFHDISGTLAGYRTPDYEQGISVAGYHLHFLDDTHHHGGHCLDFRLDHGTISIGERSELHLSLPTTQQFLSSDLTPSGLGDQIRQAEGG</sequence>
<evidence type="ECO:0000256" key="8">
    <source>
        <dbReference type="ARBA" id="ARBA00023239"/>
    </source>
</evidence>